<keyword evidence="2" id="KW-1185">Reference proteome</keyword>
<name>A0ACB8BNH4_9AGAM</name>
<evidence type="ECO:0000313" key="2">
    <source>
        <dbReference type="Proteomes" id="UP000790709"/>
    </source>
</evidence>
<evidence type="ECO:0000313" key="1">
    <source>
        <dbReference type="EMBL" id="KAH7926413.1"/>
    </source>
</evidence>
<gene>
    <name evidence="1" type="ORF">BV22DRAFT_1128204</name>
</gene>
<sequence>MNYDSPSSSADPSPSSSPVLGPADSSPLSSPTLAPYHLDSPPPSRVEFSHPFAASTKATKRPPQHEKKSDTPPCTPFAESSKRSAFYRDAPFSRSLDEGDYLHVERLGASPEPHRTTRYLDHEERLWDDALRMPFDTGVGRIDLTNKRLKSIPPSIADLSSFFNTAEFSEQSVSGGRALSRVTTDPDVHPTRTRSFQRTKSIVDSEKDRDAVQLYLSGNDISVLPIQLFDVQRLTVLTLRGNQLTHIPHDICRLRNLRELNLSQNRLTYLPSEMHSMTLTNLSLYPNPFLQEPSRPHSQALDGALGSSRRTLQSRRSITKLFLARKEAESSSSAPPSLSSTTTFLHAVPPLTELCLRLLLSPVDQGDASHTRTILSEYYGVPLPDHWDDCIPSSVREMLSSCVRGVFRTPVKSSPTLSSHGTTWASRESLSYIGVGTCANPAHRGSLFVKHAAERFTWERKIAGVDVGGAVPLKWRGCLQNCLNFLDQNVDIPSKPRPLDFSPPRKTFAALAPTPVPASGPDSQMDVDMDAVQVVDLRGSDPFSMDEFDD</sequence>
<reference evidence="1" key="1">
    <citation type="journal article" date="2021" name="New Phytol.">
        <title>Evolutionary innovations through gain and loss of genes in the ectomycorrhizal Boletales.</title>
        <authorList>
            <person name="Wu G."/>
            <person name="Miyauchi S."/>
            <person name="Morin E."/>
            <person name="Kuo A."/>
            <person name="Drula E."/>
            <person name="Varga T."/>
            <person name="Kohler A."/>
            <person name="Feng B."/>
            <person name="Cao Y."/>
            <person name="Lipzen A."/>
            <person name="Daum C."/>
            <person name="Hundley H."/>
            <person name="Pangilinan J."/>
            <person name="Johnson J."/>
            <person name="Barry K."/>
            <person name="LaButti K."/>
            <person name="Ng V."/>
            <person name="Ahrendt S."/>
            <person name="Min B."/>
            <person name="Choi I.G."/>
            <person name="Park H."/>
            <person name="Plett J.M."/>
            <person name="Magnuson J."/>
            <person name="Spatafora J.W."/>
            <person name="Nagy L.G."/>
            <person name="Henrissat B."/>
            <person name="Grigoriev I.V."/>
            <person name="Yang Z.L."/>
            <person name="Xu J."/>
            <person name="Martin F.M."/>
        </authorList>
    </citation>
    <scope>NUCLEOTIDE SEQUENCE</scope>
    <source>
        <strain evidence="1">KUC20120723A-06</strain>
    </source>
</reference>
<dbReference type="Proteomes" id="UP000790709">
    <property type="component" value="Unassembled WGS sequence"/>
</dbReference>
<protein>
    <submittedName>
        <fullName evidence="1">Uncharacterized protein</fullName>
    </submittedName>
</protein>
<organism evidence="1 2">
    <name type="scientific">Leucogyrophana mollusca</name>
    <dbReference type="NCBI Taxonomy" id="85980"/>
    <lineage>
        <taxon>Eukaryota</taxon>
        <taxon>Fungi</taxon>
        <taxon>Dikarya</taxon>
        <taxon>Basidiomycota</taxon>
        <taxon>Agaricomycotina</taxon>
        <taxon>Agaricomycetes</taxon>
        <taxon>Agaricomycetidae</taxon>
        <taxon>Boletales</taxon>
        <taxon>Boletales incertae sedis</taxon>
        <taxon>Leucogyrophana</taxon>
    </lineage>
</organism>
<proteinExistence type="predicted"/>
<dbReference type="EMBL" id="MU266383">
    <property type="protein sequence ID" value="KAH7926413.1"/>
    <property type="molecule type" value="Genomic_DNA"/>
</dbReference>
<comment type="caution">
    <text evidence="1">The sequence shown here is derived from an EMBL/GenBank/DDBJ whole genome shotgun (WGS) entry which is preliminary data.</text>
</comment>
<accession>A0ACB8BNH4</accession>